<evidence type="ECO:0000256" key="6">
    <source>
        <dbReference type="ARBA" id="ARBA00047422"/>
    </source>
</evidence>
<evidence type="ECO:0000256" key="7">
    <source>
        <dbReference type="PROSITE-ProRule" id="PRU01016"/>
    </source>
</evidence>
<keyword evidence="9" id="KW-1185">Reference proteome</keyword>
<keyword evidence="4 7" id="KW-0949">S-adenosyl-L-methionine</keyword>
<dbReference type="Gene3D" id="3.90.120.10">
    <property type="entry name" value="DNA Methylase, subunit A, domain 2"/>
    <property type="match status" value="1"/>
</dbReference>
<dbReference type="InterPro" id="IPR029063">
    <property type="entry name" value="SAM-dependent_MTases_sf"/>
</dbReference>
<dbReference type="GO" id="GO:0032259">
    <property type="term" value="P:methylation"/>
    <property type="evidence" value="ECO:0007669"/>
    <property type="project" value="UniProtKB-KW"/>
</dbReference>
<proteinExistence type="inferred from homology"/>
<evidence type="ECO:0000256" key="2">
    <source>
        <dbReference type="ARBA" id="ARBA00022603"/>
    </source>
</evidence>
<dbReference type="PROSITE" id="PS00095">
    <property type="entry name" value="C5_MTASE_2"/>
    <property type="match status" value="1"/>
</dbReference>
<dbReference type="Gene3D" id="3.40.50.150">
    <property type="entry name" value="Vaccinia Virus protein VP39"/>
    <property type="match status" value="1"/>
</dbReference>
<keyword evidence="5" id="KW-0680">Restriction system</keyword>
<reference evidence="8" key="2">
    <citation type="submission" date="2023-04" db="EMBL/GenBank/DDBJ databases">
        <authorList>
            <person name="Sun J.-Q."/>
        </authorList>
    </citation>
    <scope>NUCLEOTIDE SEQUENCE</scope>
    <source>
        <strain evidence="8">CC-YY355</strain>
    </source>
</reference>
<comment type="caution">
    <text evidence="8">The sequence shown here is derived from an EMBL/GenBank/DDBJ whole genome shotgun (WGS) entry which is preliminary data.</text>
</comment>
<name>A0ABT6MRR1_9GAMM</name>
<evidence type="ECO:0000256" key="1">
    <source>
        <dbReference type="ARBA" id="ARBA00011975"/>
    </source>
</evidence>
<dbReference type="GO" id="GO:0003886">
    <property type="term" value="F:DNA (cytosine-5-)-methyltransferase activity"/>
    <property type="evidence" value="ECO:0007669"/>
    <property type="project" value="UniProtKB-EC"/>
</dbReference>
<sequence length="525" mass="58622">MEIFDSHGRACDPGAPLTARAASMSKSSIPVVDIFAGAGGLGEGFEALGGGNRFHVALSAEMDRHAVQTLRTRAFFRSFPNGEAPRSYYQYLRGERSAPWTDDTRKMWDAAAHRACQLELGRIDHDRYLDERIAAIAEDAKRRQRPWVLVGGPPCQAFSLVGRARNRGIADYVPENDGRHFLYQHYLHILARHKPAAFVLENVKGMLSSQVGGAHIFKAIFDQLHLPGGANGPRYRIEPLVKPTGSGWQPKDFIVRGERLGLPQTRHRVILIGVRSDVPSITPLADDHEPVHLSQMLRGVPELRSSSTTEKIDSWPRFAARCLAQCSDYAKDVDTATAKHLKSLVPQVRDGLDLGTGGRWMEWFEAPRYPKHLHALMRDPKVDGMVQHETRPHMTRDLLRYAYAAAFAQVHDRSPRGAQEFPADLHPKHRSWASAKAFVDRFKVQRSEAPSSTITSHLAKDGHYFIHPDPTQMRSLTVREAGRLQTFPDNFLFEGPAGAQRRQVGNAVPPWLGHQVASVLSNVLS</sequence>
<evidence type="ECO:0000313" key="8">
    <source>
        <dbReference type="EMBL" id="MDH7453138.1"/>
    </source>
</evidence>
<comment type="similarity">
    <text evidence="7">Belongs to the class I-like SAM-binding methyltransferase superfamily. C5-methyltransferase family.</text>
</comment>
<dbReference type="Proteomes" id="UP001160550">
    <property type="component" value="Unassembled WGS sequence"/>
</dbReference>
<dbReference type="EC" id="2.1.1.37" evidence="1"/>
<keyword evidence="2 7" id="KW-0489">Methyltransferase</keyword>
<accession>A0ABT6MRR1</accession>
<gene>
    <name evidence="8" type="ORF">QF205_08650</name>
</gene>
<keyword evidence="3 7" id="KW-0808">Transferase</keyword>
<dbReference type="SUPFAM" id="SSF53335">
    <property type="entry name" value="S-adenosyl-L-methionine-dependent methyltransferases"/>
    <property type="match status" value="1"/>
</dbReference>
<dbReference type="PRINTS" id="PR00105">
    <property type="entry name" value="C5METTRFRASE"/>
</dbReference>
<dbReference type="PANTHER" id="PTHR10629">
    <property type="entry name" value="CYTOSINE-SPECIFIC METHYLTRANSFERASE"/>
    <property type="match status" value="1"/>
</dbReference>
<dbReference type="RefSeq" id="WP_280942351.1">
    <property type="nucleotide sequence ID" value="NZ_JARYGX010000018.1"/>
</dbReference>
<organism evidence="8 9">
    <name type="scientific">Luteimonas composti</name>
    <dbReference type="NCBI Taxonomy" id="398257"/>
    <lineage>
        <taxon>Bacteria</taxon>
        <taxon>Pseudomonadati</taxon>
        <taxon>Pseudomonadota</taxon>
        <taxon>Gammaproteobacteria</taxon>
        <taxon>Lysobacterales</taxon>
        <taxon>Lysobacteraceae</taxon>
        <taxon>Luteimonas</taxon>
    </lineage>
</organism>
<dbReference type="EMBL" id="JARYGX010000018">
    <property type="protein sequence ID" value="MDH7453138.1"/>
    <property type="molecule type" value="Genomic_DNA"/>
</dbReference>
<evidence type="ECO:0000256" key="4">
    <source>
        <dbReference type="ARBA" id="ARBA00022691"/>
    </source>
</evidence>
<dbReference type="PROSITE" id="PS51679">
    <property type="entry name" value="SAM_MT_C5"/>
    <property type="match status" value="1"/>
</dbReference>
<dbReference type="InterPro" id="IPR050390">
    <property type="entry name" value="C5-Methyltransferase"/>
</dbReference>
<dbReference type="InterPro" id="IPR001525">
    <property type="entry name" value="C5_MeTfrase"/>
</dbReference>
<comment type="catalytic activity">
    <reaction evidence="6">
        <text>a 2'-deoxycytidine in DNA + S-adenosyl-L-methionine = a 5-methyl-2'-deoxycytidine in DNA + S-adenosyl-L-homocysteine + H(+)</text>
        <dbReference type="Rhea" id="RHEA:13681"/>
        <dbReference type="Rhea" id="RHEA-COMP:11369"/>
        <dbReference type="Rhea" id="RHEA-COMP:11370"/>
        <dbReference type="ChEBI" id="CHEBI:15378"/>
        <dbReference type="ChEBI" id="CHEBI:57856"/>
        <dbReference type="ChEBI" id="CHEBI:59789"/>
        <dbReference type="ChEBI" id="CHEBI:85452"/>
        <dbReference type="ChEBI" id="CHEBI:85454"/>
        <dbReference type="EC" id="2.1.1.37"/>
    </reaction>
</comment>
<feature type="active site" evidence="7">
    <location>
        <position position="155"/>
    </location>
</feature>
<evidence type="ECO:0000313" key="9">
    <source>
        <dbReference type="Proteomes" id="UP001160550"/>
    </source>
</evidence>
<evidence type="ECO:0000256" key="3">
    <source>
        <dbReference type="ARBA" id="ARBA00022679"/>
    </source>
</evidence>
<dbReference type="PANTHER" id="PTHR10629:SF52">
    <property type="entry name" value="DNA (CYTOSINE-5)-METHYLTRANSFERASE 1"/>
    <property type="match status" value="1"/>
</dbReference>
<protein>
    <recommendedName>
        <fullName evidence="1">DNA (cytosine-5-)-methyltransferase</fullName>
        <ecNumber evidence="1">2.1.1.37</ecNumber>
    </recommendedName>
</protein>
<dbReference type="Pfam" id="PF00145">
    <property type="entry name" value="DNA_methylase"/>
    <property type="match status" value="1"/>
</dbReference>
<reference evidence="8" key="1">
    <citation type="journal article" date="2007" name="Int. J. Syst. Evol. Microbiol.">
        <title>Luteimonas composti sp. nov., a moderately thermophilic bacterium isolated from food waste.</title>
        <authorList>
            <person name="Young C.C."/>
            <person name="Kampfer P."/>
            <person name="Chen W.M."/>
            <person name="Yen W.S."/>
            <person name="Arun A.B."/>
            <person name="Lai W.A."/>
            <person name="Shen F.T."/>
            <person name="Rekha P.D."/>
            <person name="Lin K.Y."/>
            <person name="Chou J.H."/>
        </authorList>
    </citation>
    <scope>NUCLEOTIDE SEQUENCE</scope>
    <source>
        <strain evidence="8">CC-YY355</strain>
    </source>
</reference>
<dbReference type="InterPro" id="IPR031303">
    <property type="entry name" value="C5_meth_CS"/>
</dbReference>
<evidence type="ECO:0000256" key="5">
    <source>
        <dbReference type="ARBA" id="ARBA00022747"/>
    </source>
</evidence>